<accession>A0A069CW91</accession>
<evidence type="ECO:0000256" key="1">
    <source>
        <dbReference type="SAM" id="Phobius"/>
    </source>
</evidence>
<feature type="transmembrane region" description="Helical" evidence="1">
    <location>
        <begin position="99"/>
        <end position="115"/>
    </location>
</feature>
<keyword evidence="1" id="KW-0472">Membrane</keyword>
<dbReference type="RefSeq" id="WP_027699470.1">
    <property type="nucleotide sequence ID" value="NZ_DF820493.1"/>
</dbReference>
<keyword evidence="3" id="KW-1185">Reference proteome</keyword>
<feature type="transmembrane region" description="Helical" evidence="1">
    <location>
        <begin position="6"/>
        <end position="22"/>
    </location>
</feature>
<dbReference type="STRING" id="1329250.WOSG25_100640"/>
<protein>
    <submittedName>
        <fullName evidence="2">Uncharacterized protein</fullName>
    </submittedName>
</protein>
<dbReference type="OrthoDB" id="2326250at2"/>
<reference evidence="3" key="1">
    <citation type="journal article" date="2014" name="Genome Announc.">
        <title>Draft genome sequence of Weissella oryzae SG25T, isolated from fermented rice grains.</title>
        <authorList>
            <person name="Tanizawa Y."/>
            <person name="Fujisawa T."/>
            <person name="Mochizuki T."/>
            <person name="Kaminuma E."/>
            <person name="Suzuki Y."/>
            <person name="Nakamura Y."/>
            <person name="Tohno M."/>
        </authorList>
    </citation>
    <scope>NUCLEOTIDE SEQUENCE [LARGE SCALE GENOMIC DNA]</scope>
    <source>
        <strain evidence="3">DSM 25784 / JCM 18191 / LMG 30913 / SG25</strain>
    </source>
</reference>
<name>A0A069CW91_WEIOS</name>
<feature type="transmembrane region" description="Helical" evidence="1">
    <location>
        <begin position="62"/>
        <end position="87"/>
    </location>
</feature>
<proteinExistence type="predicted"/>
<keyword evidence="1" id="KW-1133">Transmembrane helix</keyword>
<dbReference type="AlphaFoldDB" id="A0A069CW91"/>
<gene>
    <name evidence="2" type="ORF">WOSG25_100640</name>
</gene>
<evidence type="ECO:0000313" key="2">
    <source>
        <dbReference type="EMBL" id="GAK31498.1"/>
    </source>
</evidence>
<dbReference type="EMBL" id="DF820493">
    <property type="protein sequence ID" value="GAK31498.1"/>
    <property type="molecule type" value="Genomic_DNA"/>
</dbReference>
<keyword evidence="1" id="KW-0812">Transmembrane</keyword>
<dbReference type="Proteomes" id="UP000030643">
    <property type="component" value="Unassembled WGS sequence"/>
</dbReference>
<evidence type="ECO:0000313" key="3">
    <source>
        <dbReference type="Proteomes" id="UP000030643"/>
    </source>
</evidence>
<organism evidence="2 3">
    <name type="scientific">Weissella oryzae (strain DSM 25784 / JCM 18191 / LMG 30913 / SG25)</name>
    <dbReference type="NCBI Taxonomy" id="1329250"/>
    <lineage>
        <taxon>Bacteria</taxon>
        <taxon>Bacillati</taxon>
        <taxon>Bacillota</taxon>
        <taxon>Bacilli</taxon>
        <taxon>Lactobacillales</taxon>
        <taxon>Lactobacillaceae</taxon>
        <taxon>Weissella</taxon>
    </lineage>
</organism>
<sequence>MNLNNVSLANLFLGLLFLLWMVRRQLTAQILTFKSRTFIIIMIIGVYEFLQVKHLTFNQGFYWFFALSLVNVIVFGFLRALSTHFWINDDGLIMRQGNWITLVLWILTVTAHLGIDRLWTSSGTTALIYLGATLFVQRGVTWHLASNKYPELIENNRQFNHKSEPAK</sequence>
<feature type="transmembrane region" description="Helical" evidence="1">
    <location>
        <begin position="31"/>
        <end position="50"/>
    </location>
</feature>
<dbReference type="eggNOG" id="ENOG5033CY9">
    <property type="taxonomic scope" value="Bacteria"/>
</dbReference>